<dbReference type="AlphaFoldDB" id="A0A5A7SF39"/>
<evidence type="ECO:0000256" key="1">
    <source>
        <dbReference type="SAM" id="Phobius"/>
    </source>
</evidence>
<feature type="transmembrane region" description="Helical" evidence="1">
    <location>
        <begin position="12"/>
        <end position="39"/>
    </location>
</feature>
<dbReference type="RefSeq" id="WP_149428503.1">
    <property type="nucleotide sequence ID" value="NZ_VLNY01000001.1"/>
</dbReference>
<evidence type="ECO:0000313" key="3">
    <source>
        <dbReference type="Proteomes" id="UP000322244"/>
    </source>
</evidence>
<comment type="caution">
    <text evidence="2">The sequence shown here is derived from an EMBL/GenBank/DDBJ whole genome shotgun (WGS) entry which is preliminary data.</text>
</comment>
<keyword evidence="1" id="KW-0812">Transmembrane</keyword>
<protein>
    <submittedName>
        <fullName evidence="2">DUF2273 domain-containing protein</fullName>
    </submittedName>
</protein>
<proteinExistence type="predicted"/>
<gene>
    <name evidence="2" type="ORF">FOY51_01975</name>
</gene>
<accession>A0A5A7SF39</accession>
<keyword evidence="1" id="KW-1133">Transmembrane helix</keyword>
<dbReference type="Pfam" id="PF10031">
    <property type="entry name" value="DUF2273"/>
    <property type="match status" value="1"/>
</dbReference>
<sequence>MRTPYIGLIVGLLLAIAGAAGGFTGFLFAVVLGAVGYGVGSYLDGDLDLSGVLRGRGRD</sequence>
<reference evidence="2 3" key="1">
    <citation type="submission" date="2019-07" db="EMBL/GenBank/DDBJ databases">
        <title>Rhodococcus cavernicolus sp. nov., isolated from a cave.</title>
        <authorList>
            <person name="Lee S.D."/>
        </authorList>
    </citation>
    <scope>NUCLEOTIDE SEQUENCE [LARGE SCALE GENOMIC DNA]</scope>
    <source>
        <strain evidence="2 3">C1-24</strain>
    </source>
</reference>
<keyword evidence="1" id="KW-0472">Membrane</keyword>
<dbReference type="Proteomes" id="UP000322244">
    <property type="component" value="Unassembled WGS sequence"/>
</dbReference>
<name>A0A5A7SF39_9NOCA</name>
<dbReference type="InterPro" id="IPR018730">
    <property type="entry name" value="DUF2273"/>
</dbReference>
<evidence type="ECO:0000313" key="2">
    <source>
        <dbReference type="EMBL" id="KAA0024728.1"/>
    </source>
</evidence>
<keyword evidence="3" id="KW-1185">Reference proteome</keyword>
<dbReference type="EMBL" id="VLNY01000001">
    <property type="protein sequence ID" value="KAA0024728.1"/>
    <property type="molecule type" value="Genomic_DNA"/>
</dbReference>
<organism evidence="2 3">
    <name type="scientific">Antrihabitans cavernicola</name>
    <dbReference type="NCBI Taxonomy" id="2495913"/>
    <lineage>
        <taxon>Bacteria</taxon>
        <taxon>Bacillati</taxon>
        <taxon>Actinomycetota</taxon>
        <taxon>Actinomycetes</taxon>
        <taxon>Mycobacteriales</taxon>
        <taxon>Nocardiaceae</taxon>
        <taxon>Antrihabitans</taxon>
    </lineage>
</organism>